<evidence type="ECO:0000259" key="4">
    <source>
        <dbReference type="PROSITE" id="PS00498"/>
    </source>
</evidence>
<dbReference type="InterPro" id="IPR008922">
    <property type="entry name" value="Di-copper_centre_dom_sf"/>
</dbReference>
<dbReference type="AlphaFoldDB" id="A0A7S2MLN1"/>
<dbReference type="Pfam" id="PF00264">
    <property type="entry name" value="Tyrosinase"/>
    <property type="match status" value="1"/>
</dbReference>
<protein>
    <recommendedName>
        <fullName evidence="3 4">Tyrosinase copper-binding domain-containing protein</fullName>
    </recommendedName>
</protein>
<evidence type="ECO:0000313" key="5">
    <source>
        <dbReference type="EMBL" id="CAD9490439.1"/>
    </source>
</evidence>
<dbReference type="PRINTS" id="PR00092">
    <property type="entry name" value="TYROSINASE"/>
</dbReference>
<dbReference type="SUPFAM" id="SSF48056">
    <property type="entry name" value="Di-copper centre-containing domain"/>
    <property type="match status" value="1"/>
</dbReference>
<gene>
    <name evidence="5" type="ORF">HTAM1171_LOCUS5521</name>
</gene>
<dbReference type="Gene3D" id="1.10.1280.10">
    <property type="entry name" value="Di-copper center containing domain from catechol oxidase"/>
    <property type="match status" value="1"/>
</dbReference>
<proteinExistence type="predicted"/>
<keyword evidence="1" id="KW-0479">Metal-binding</keyword>
<organism evidence="5">
    <name type="scientific">Helicotheca tamesis</name>
    <dbReference type="NCBI Taxonomy" id="374047"/>
    <lineage>
        <taxon>Eukaryota</taxon>
        <taxon>Sar</taxon>
        <taxon>Stramenopiles</taxon>
        <taxon>Ochrophyta</taxon>
        <taxon>Bacillariophyta</taxon>
        <taxon>Mediophyceae</taxon>
        <taxon>Lithodesmiophycidae</taxon>
        <taxon>Lithodesmiales</taxon>
        <taxon>Lithodesmiaceae</taxon>
        <taxon>Helicotheca</taxon>
    </lineage>
</organism>
<name>A0A7S2MLN1_9STRA</name>
<dbReference type="GO" id="GO:0046872">
    <property type="term" value="F:metal ion binding"/>
    <property type="evidence" value="ECO:0007669"/>
    <property type="project" value="UniProtKB-KW"/>
</dbReference>
<reference evidence="5" key="1">
    <citation type="submission" date="2021-01" db="EMBL/GenBank/DDBJ databases">
        <authorList>
            <person name="Corre E."/>
            <person name="Pelletier E."/>
            <person name="Niang G."/>
            <person name="Scheremetjew M."/>
            <person name="Finn R."/>
            <person name="Kale V."/>
            <person name="Holt S."/>
            <person name="Cochrane G."/>
            <person name="Meng A."/>
            <person name="Brown T."/>
            <person name="Cohen L."/>
        </authorList>
    </citation>
    <scope>NUCLEOTIDE SEQUENCE</scope>
    <source>
        <strain evidence="5">CCMP826</strain>
    </source>
</reference>
<evidence type="ECO:0000256" key="1">
    <source>
        <dbReference type="ARBA" id="ARBA00022723"/>
    </source>
</evidence>
<dbReference type="InterPro" id="IPR002227">
    <property type="entry name" value="Tyrosinase_Cu-bd"/>
</dbReference>
<evidence type="ECO:0000256" key="2">
    <source>
        <dbReference type="ARBA" id="ARBA00023008"/>
    </source>
</evidence>
<dbReference type="PROSITE" id="PS00498">
    <property type="entry name" value="TYROSINASE_2"/>
    <property type="match status" value="1"/>
</dbReference>
<dbReference type="PANTHER" id="PTHR11474">
    <property type="entry name" value="TYROSINASE FAMILY MEMBER"/>
    <property type="match status" value="1"/>
</dbReference>
<dbReference type="InterPro" id="IPR050316">
    <property type="entry name" value="Tyrosinase/Hemocyanin"/>
</dbReference>
<sequence length="556" mass="62137">MGQTCSSPLKQCISDPAPPNKLKVRYSLRELEKLYDSDENPKLLEDFMTAWDMIKKKDATDLRGFFAIGGFHGEPFVGAGAIDTNYWGGYCNHGNVLFPTWHRVYLKKLEEALDLAVPGVALAYWDETSEESLRYGIPHSLTDELFHYKTPDENGKYRDPIKNPLRSYTFPVEVEDANNGDKVYKKPEGYETVRYPLSGLVGTEEARSKSELHNSQFPSIEEQVKLLNKNVIAWLTGTEPVENVDSDDPKKVNLYKNFKECLAAPTYTLFSNTTSANEHNKKELGKQIIPLESPHNTIHLAVGGYDEPGLEAGIITGANGDMGENNTAGFDPIFYLHHCNIDRMFWLWQKIHNCTDKLVIDEKDKGAQSNTFAHGGQGPVVNFPSDVTLTMSTPLTPFMVNEETDQRMYTSYDVVNIEKQLGYTYSEGSLSSIRKSVLRSDGTVKGHGKLLNVSGIDRTLFAGSFVIAAYAEIDGQKRMIGYETILNPWRVEGCANCQNHLVVNFTFNLESLSLAEVESAIFSVTISHRGEELPDDFTYETEVVGGAEKSIARASK</sequence>
<feature type="domain" description="Tyrosinase copper-binding" evidence="4">
    <location>
        <begin position="331"/>
        <end position="342"/>
    </location>
</feature>
<dbReference type="EMBL" id="HBGV01008929">
    <property type="protein sequence ID" value="CAD9490439.1"/>
    <property type="molecule type" value="Transcribed_RNA"/>
</dbReference>
<keyword evidence="2" id="KW-0186">Copper</keyword>
<feature type="domain" description="Tyrosinase copper-binding" evidence="3">
    <location>
        <begin position="93"/>
        <end position="110"/>
    </location>
</feature>
<evidence type="ECO:0000259" key="3">
    <source>
        <dbReference type="PROSITE" id="PS00497"/>
    </source>
</evidence>
<accession>A0A7S2MLN1</accession>
<dbReference type="PANTHER" id="PTHR11474:SF76">
    <property type="entry name" value="SHKT DOMAIN-CONTAINING PROTEIN"/>
    <property type="match status" value="1"/>
</dbReference>
<dbReference type="PROSITE" id="PS00497">
    <property type="entry name" value="TYROSINASE_1"/>
    <property type="match status" value="1"/>
</dbReference>
<dbReference type="GO" id="GO:0016491">
    <property type="term" value="F:oxidoreductase activity"/>
    <property type="evidence" value="ECO:0007669"/>
    <property type="project" value="InterPro"/>
</dbReference>